<feature type="domain" description="PPIase FKBP-type" evidence="9">
    <location>
        <begin position="6"/>
        <end position="86"/>
    </location>
</feature>
<dbReference type="Pfam" id="PF00254">
    <property type="entry name" value="FKBP_C"/>
    <property type="match status" value="1"/>
</dbReference>
<dbReference type="PANTHER" id="PTHR47861">
    <property type="entry name" value="FKBP-TYPE PEPTIDYL-PROLYL CIS-TRANS ISOMERASE SLYD"/>
    <property type="match status" value="1"/>
</dbReference>
<dbReference type="GO" id="GO:0005737">
    <property type="term" value="C:cytoplasm"/>
    <property type="evidence" value="ECO:0007669"/>
    <property type="project" value="UniProtKB-SubCell"/>
</dbReference>
<dbReference type="EC" id="5.2.1.8" evidence="4"/>
<organism evidence="10">
    <name type="scientific">hydrothermal vent metagenome</name>
    <dbReference type="NCBI Taxonomy" id="652676"/>
    <lineage>
        <taxon>unclassified sequences</taxon>
        <taxon>metagenomes</taxon>
        <taxon>ecological metagenomes</taxon>
    </lineage>
</organism>
<evidence type="ECO:0000259" key="9">
    <source>
        <dbReference type="PROSITE" id="PS50059"/>
    </source>
</evidence>
<evidence type="ECO:0000313" key="10">
    <source>
        <dbReference type="EMBL" id="VAW94280.1"/>
    </source>
</evidence>
<keyword evidence="6" id="KW-0697">Rotamase</keyword>
<evidence type="ECO:0000256" key="7">
    <source>
        <dbReference type="ARBA" id="ARBA00023186"/>
    </source>
</evidence>
<dbReference type="PROSITE" id="PS50059">
    <property type="entry name" value="FKBP_PPIASE"/>
    <property type="match status" value="1"/>
</dbReference>
<comment type="similarity">
    <text evidence="3">Belongs to the FKBP-type PPIase family.</text>
</comment>
<reference evidence="10" key="1">
    <citation type="submission" date="2018-06" db="EMBL/GenBank/DDBJ databases">
        <authorList>
            <person name="Zhirakovskaya E."/>
        </authorList>
    </citation>
    <scope>NUCLEOTIDE SEQUENCE</scope>
</reference>
<keyword evidence="8 10" id="KW-0413">Isomerase</keyword>
<dbReference type="EMBL" id="UOFT01000036">
    <property type="protein sequence ID" value="VAW94280.1"/>
    <property type="molecule type" value="Genomic_DNA"/>
</dbReference>
<evidence type="ECO:0000256" key="5">
    <source>
        <dbReference type="ARBA" id="ARBA00022490"/>
    </source>
</evidence>
<evidence type="ECO:0000256" key="8">
    <source>
        <dbReference type="ARBA" id="ARBA00023235"/>
    </source>
</evidence>
<evidence type="ECO:0000256" key="6">
    <source>
        <dbReference type="ARBA" id="ARBA00023110"/>
    </source>
</evidence>
<name>A0A3B0ZYF0_9ZZZZ</name>
<dbReference type="InterPro" id="IPR001179">
    <property type="entry name" value="PPIase_FKBP_dom"/>
</dbReference>
<gene>
    <name evidence="10" type="ORF">MNBD_GAMMA23-2226</name>
</gene>
<accession>A0A3B0ZYF0</accession>
<dbReference type="InterPro" id="IPR046357">
    <property type="entry name" value="PPIase_dom_sf"/>
</dbReference>
<dbReference type="PANTHER" id="PTHR47861:SF3">
    <property type="entry name" value="FKBP-TYPE PEPTIDYL-PROLYL CIS-TRANS ISOMERASE SLYD"/>
    <property type="match status" value="1"/>
</dbReference>
<comment type="subcellular location">
    <subcellularLocation>
        <location evidence="2">Cytoplasm</location>
    </subcellularLocation>
</comment>
<keyword evidence="5" id="KW-0963">Cytoplasm</keyword>
<dbReference type="Gene3D" id="3.10.50.40">
    <property type="match status" value="1"/>
</dbReference>
<dbReference type="SUPFAM" id="SSF54534">
    <property type="entry name" value="FKBP-like"/>
    <property type="match status" value="1"/>
</dbReference>
<comment type="catalytic activity">
    <reaction evidence="1">
        <text>[protein]-peptidylproline (omega=180) = [protein]-peptidylproline (omega=0)</text>
        <dbReference type="Rhea" id="RHEA:16237"/>
        <dbReference type="Rhea" id="RHEA-COMP:10747"/>
        <dbReference type="Rhea" id="RHEA-COMP:10748"/>
        <dbReference type="ChEBI" id="CHEBI:83833"/>
        <dbReference type="ChEBI" id="CHEBI:83834"/>
        <dbReference type="EC" id="5.2.1.8"/>
    </reaction>
</comment>
<keyword evidence="7" id="KW-0143">Chaperone</keyword>
<dbReference type="GO" id="GO:0042026">
    <property type="term" value="P:protein refolding"/>
    <property type="evidence" value="ECO:0007669"/>
    <property type="project" value="UniProtKB-ARBA"/>
</dbReference>
<dbReference type="GO" id="GO:0003755">
    <property type="term" value="F:peptidyl-prolyl cis-trans isomerase activity"/>
    <property type="evidence" value="ECO:0007669"/>
    <property type="project" value="UniProtKB-KW"/>
</dbReference>
<protein>
    <recommendedName>
        <fullName evidence="4">peptidylprolyl isomerase</fullName>
        <ecNumber evidence="4">5.2.1.8</ecNumber>
    </recommendedName>
</protein>
<sequence length="164" mass="18300">MSEKVANQKVVTFTYSIMDEQGNVQEQSDMPMAYVHGSDDRVIPKIAEAMEGREVGDSIKVSVPPKEGFGEHDESLIFRDKLENVPEEYRELGKEAQFQNEDGQTKTMIVTKIENGEIELDGNHPYAGKTMTFNLNIKEIRDATADEVGSGIAAQNAIPDNRKH</sequence>
<evidence type="ECO:0000256" key="3">
    <source>
        <dbReference type="ARBA" id="ARBA00006577"/>
    </source>
</evidence>
<evidence type="ECO:0000256" key="2">
    <source>
        <dbReference type="ARBA" id="ARBA00004496"/>
    </source>
</evidence>
<evidence type="ECO:0000256" key="1">
    <source>
        <dbReference type="ARBA" id="ARBA00000971"/>
    </source>
</evidence>
<evidence type="ECO:0000256" key="4">
    <source>
        <dbReference type="ARBA" id="ARBA00013194"/>
    </source>
</evidence>
<proteinExistence type="inferred from homology"/>
<dbReference type="AlphaFoldDB" id="A0A3B0ZYF0"/>